<keyword evidence="3" id="KW-1185">Reference proteome</keyword>
<feature type="non-terminal residue" evidence="2">
    <location>
        <position position="244"/>
    </location>
</feature>
<name>A0A091MN53_9PASS</name>
<dbReference type="AlphaFoldDB" id="A0A091MN53"/>
<evidence type="ECO:0000313" key="2">
    <source>
        <dbReference type="EMBL" id="KFP77840.1"/>
    </source>
</evidence>
<dbReference type="EMBL" id="KK832806">
    <property type="protein sequence ID" value="KFP77840.1"/>
    <property type="molecule type" value="Genomic_DNA"/>
</dbReference>
<evidence type="ECO:0008006" key="4">
    <source>
        <dbReference type="Google" id="ProtNLM"/>
    </source>
</evidence>
<feature type="region of interest" description="Disordered" evidence="1">
    <location>
        <begin position="202"/>
        <end position="244"/>
    </location>
</feature>
<proteinExistence type="predicted"/>
<sequence length="244" mass="27178">AWVRLSLTSRSEESVTDLHEDDQQRIQEIKAELLLRARKSTQAKEPRFCGLEAASDYSNNQEQGTECFKSPRFPPDRHTQALRTQEILGSRSQQAVPFYRADPSDCCLLEDMQLRSWSAPHMPVCNQLPTPATGNPSAMAELDPLLQKESDTCAMSSAAMSHIQSEFHFPAPKLLSVKKSSEDLAKQITSITFSSRKLLQPPLSSTALGSSLHRDGSGGITPLEVESPGSEEESHDRQRWERSK</sequence>
<reference evidence="2 3" key="1">
    <citation type="submission" date="2014-04" db="EMBL/GenBank/DDBJ databases">
        <title>Genome evolution of avian class.</title>
        <authorList>
            <person name="Zhang G."/>
            <person name="Li C."/>
        </authorList>
    </citation>
    <scope>NUCLEOTIDE SEQUENCE [LARGE SCALE GENOMIC DNA]</scope>
    <source>
        <strain evidence="2">BGI_N310</strain>
    </source>
</reference>
<dbReference type="Proteomes" id="UP000053537">
    <property type="component" value="Unassembled WGS sequence"/>
</dbReference>
<protein>
    <recommendedName>
        <fullName evidence="4">Alstrom syndrome protein 1</fullName>
    </recommendedName>
</protein>
<feature type="compositionally biased region" description="Basic and acidic residues" evidence="1">
    <location>
        <begin position="232"/>
        <end position="244"/>
    </location>
</feature>
<evidence type="ECO:0000256" key="1">
    <source>
        <dbReference type="SAM" id="MobiDB-lite"/>
    </source>
</evidence>
<evidence type="ECO:0000313" key="3">
    <source>
        <dbReference type="Proteomes" id="UP000053537"/>
    </source>
</evidence>
<organism evidence="2 3">
    <name type="scientific">Acanthisitta chloris</name>
    <name type="common">rifleman</name>
    <dbReference type="NCBI Taxonomy" id="57068"/>
    <lineage>
        <taxon>Eukaryota</taxon>
        <taxon>Metazoa</taxon>
        <taxon>Chordata</taxon>
        <taxon>Craniata</taxon>
        <taxon>Vertebrata</taxon>
        <taxon>Euteleostomi</taxon>
        <taxon>Archelosauria</taxon>
        <taxon>Archosauria</taxon>
        <taxon>Dinosauria</taxon>
        <taxon>Saurischia</taxon>
        <taxon>Theropoda</taxon>
        <taxon>Coelurosauria</taxon>
        <taxon>Aves</taxon>
        <taxon>Neognathae</taxon>
        <taxon>Neoaves</taxon>
        <taxon>Telluraves</taxon>
        <taxon>Australaves</taxon>
        <taxon>Passeriformes</taxon>
        <taxon>Acanthisittidae</taxon>
        <taxon>Acanthisitta</taxon>
    </lineage>
</organism>
<feature type="non-terminal residue" evidence="2">
    <location>
        <position position="1"/>
    </location>
</feature>
<gene>
    <name evidence="2" type="ORF">N310_12554</name>
</gene>
<accession>A0A091MN53</accession>